<sequence>MTSRQLNIRLSPDARDQLEALAFVRRTYASTLARDVVLDYLGRYANEPGVKEALAALAAHDAADQPKRNVHRLDVAWTDPPR</sequence>
<protein>
    <submittedName>
        <fullName evidence="1">Transcriptional regulator</fullName>
    </submittedName>
</protein>
<comment type="caution">
    <text evidence="1">The sequence shown here is derived from an EMBL/GenBank/DDBJ whole genome shotgun (WGS) entry which is preliminary data.</text>
</comment>
<dbReference type="RefSeq" id="WP_310301701.1">
    <property type="nucleotide sequence ID" value="NZ_BAAAPS010000008.1"/>
</dbReference>
<organism evidence="1 2">
    <name type="scientific">Nocardioides marmoribigeumensis</name>
    <dbReference type="NCBI Taxonomy" id="433649"/>
    <lineage>
        <taxon>Bacteria</taxon>
        <taxon>Bacillati</taxon>
        <taxon>Actinomycetota</taxon>
        <taxon>Actinomycetes</taxon>
        <taxon>Propionibacteriales</taxon>
        <taxon>Nocardioidaceae</taxon>
        <taxon>Nocardioides</taxon>
    </lineage>
</organism>
<proteinExistence type="predicted"/>
<evidence type="ECO:0000313" key="2">
    <source>
        <dbReference type="Proteomes" id="UP001183648"/>
    </source>
</evidence>
<accession>A0ABU2BUS4</accession>
<keyword evidence="2" id="KW-1185">Reference proteome</keyword>
<name>A0ABU2BUS4_9ACTN</name>
<gene>
    <name evidence="1" type="ORF">J2S63_001938</name>
</gene>
<reference evidence="1 2" key="1">
    <citation type="submission" date="2023-07" db="EMBL/GenBank/DDBJ databases">
        <title>Sequencing the genomes of 1000 actinobacteria strains.</title>
        <authorList>
            <person name="Klenk H.-P."/>
        </authorList>
    </citation>
    <scope>NUCLEOTIDE SEQUENCE [LARGE SCALE GENOMIC DNA]</scope>
    <source>
        <strain evidence="1 2">DSM 19426</strain>
    </source>
</reference>
<evidence type="ECO:0000313" key="1">
    <source>
        <dbReference type="EMBL" id="MDR7362385.1"/>
    </source>
</evidence>
<dbReference type="Proteomes" id="UP001183648">
    <property type="component" value="Unassembled WGS sequence"/>
</dbReference>
<dbReference type="EMBL" id="JAVDYG010000001">
    <property type="protein sequence ID" value="MDR7362385.1"/>
    <property type="molecule type" value="Genomic_DNA"/>
</dbReference>